<keyword evidence="3" id="KW-1185">Reference proteome</keyword>
<organism evidence="2 3">
    <name type="scientific">Methylophaga sulfidovorans</name>
    <dbReference type="NCBI Taxonomy" id="45496"/>
    <lineage>
        <taxon>Bacteria</taxon>
        <taxon>Pseudomonadati</taxon>
        <taxon>Pseudomonadota</taxon>
        <taxon>Gammaproteobacteria</taxon>
        <taxon>Thiotrichales</taxon>
        <taxon>Piscirickettsiaceae</taxon>
        <taxon>Methylophaga</taxon>
    </lineage>
</organism>
<evidence type="ECO:0000313" key="2">
    <source>
        <dbReference type="EMBL" id="SFK68251.1"/>
    </source>
</evidence>
<name>A0A1I4BK43_9GAMM</name>
<dbReference type="AlphaFoldDB" id="A0A1I4BK43"/>
<dbReference type="InterPro" id="IPR009875">
    <property type="entry name" value="PilZ_domain"/>
</dbReference>
<dbReference type="Proteomes" id="UP000198924">
    <property type="component" value="Unassembled WGS sequence"/>
</dbReference>
<sequence length="102" mass="11515">MSPNDYDEKRAYHRMKVNTPITFSLNDNTQITHQGISKNLSASGLLIQSEFSPAENDKIEIVMDTGNDRFSPFIIQGRVLRVESEAESSGHYLISILIEQSQ</sequence>
<gene>
    <name evidence="2" type="ORF">SAMN04488079_11926</name>
</gene>
<dbReference type="GO" id="GO:0035438">
    <property type="term" value="F:cyclic-di-GMP binding"/>
    <property type="evidence" value="ECO:0007669"/>
    <property type="project" value="InterPro"/>
</dbReference>
<evidence type="ECO:0000313" key="3">
    <source>
        <dbReference type="Proteomes" id="UP000198924"/>
    </source>
</evidence>
<dbReference type="STRING" id="45496.SAMN04488079_11926"/>
<proteinExistence type="predicted"/>
<dbReference type="OrthoDB" id="5290589at2"/>
<dbReference type="SUPFAM" id="SSF141371">
    <property type="entry name" value="PilZ domain-like"/>
    <property type="match status" value="1"/>
</dbReference>
<dbReference type="RefSeq" id="WP_091715643.1">
    <property type="nucleotide sequence ID" value="NZ_FOSH01000019.1"/>
</dbReference>
<protein>
    <submittedName>
        <fullName evidence="2">PilZ domain-containing protein</fullName>
    </submittedName>
</protein>
<dbReference type="Gene3D" id="2.40.10.220">
    <property type="entry name" value="predicted glycosyltransferase like domains"/>
    <property type="match status" value="1"/>
</dbReference>
<dbReference type="Pfam" id="PF07238">
    <property type="entry name" value="PilZ"/>
    <property type="match status" value="1"/>
</dbReference>
<evidence type="ECO:0000259" key="1">
    <source>
        <dbReference type="Pfam" id="PF07238"/>
    </source>
</evidence>
<feature type="domain" description="PilZ" evidence="1">
    <location>
        <begin position="8"/>
        <end position="89"/>
    </location>
</feature>
<accession>A0A1I4BK43</accession>
<reference evidence="3" key="1">
    <citation type="submission" date="2016-10" db="EMBL/GenBank/DDBJ databases">
        <authorList>
            <person name="Varghese N."/>
            <person name="Submissions S."/>
        </authorList>
    </citation>
    <scope>NUCLEOTIDE SEQUENCE [LARGE SCALE GENOMIC DNA]</scope>
    <source>
        <strain evidence="3">DSM 11578</strain>
    </source>
</reference>
<dbReference type="EMBL" id="FOSH01000019">
    <property type="protein sequence ID" value="SFK68251.1"/>
    <property type="molecule type" value="Genomic_DNA"/>
</dbReference>